<organism evidence="8 9">
    <name type="scientific">Mesorhabditis belari</name>
    <dbReference type="NCBI Taxonomy" id="2138241"/>
    <lineage>
        <taxon>Eukaryota</taxon>
        <taxon>Metazoa</taxon>
        <taxon>Ecdysozoa</taxon>
        <taxon>Nematoda</taxon>
        <taxon>Chromadorea</taxon>
        <taxon>Rhabditida</taxon>
        <taxon>Rhabditina</taxon>
        <taxon>Rhabditomorpha</taxon>
        <taxon>Rhabditoidea</taxon>
        <taxon>Rhabditidae</taxon>
        <taxon>Mesorhabditinae</taxon>
        <taxon>Mesorhabditis</taxon>
    </lineage>
</organism>
<keyword evidence="5" id="KW-1133">Transmembrane helix</keyword>
<dbReference type="SUPFAM" id="SSF57440">
    <property type="entry name" value="Kringle-like"/>
    <property type="match status" value="1"/>
</dbReference>
<comment type="caution">
    <text evidence="3">Lacks conserved residue(s) required for the propagation of feature annotation.</text>
</comment>
<feature type="domain" description="Kringle" evidence="7">
    <location>
        <begin position="56"/>
        <end position="148"/>
    </location>
</feature>
<dbReference type="WBParaSite" id="MBELARI_LOCUS8320">
    <property type="protein sequence ID" value="MBELARI_LOCUS8320"/>
    <property type="gene ID" value="MBELARI_LOCUS8320"/>
</dbReference>
<dbReference type="InterPro" id="IPR058845">
    <property type="entry name" value="Kringle_2"/>
</dbReference>
<evidence type="ECO:0000259" key="7">
    <source>
        <dbReference type="PROSITE" id="PS50070"/>
    </source>
</evidence>
<feature type="compositionally biased region" description="Polar residues" evidence="4">
    <location>
        <begin position="259"/>
        <end position="279"/>
    </location>
</feature>
<keyword evidence="1 3" id="KW-0420">Kringle</keyword>
<evidence type="ECO:0000313" key="8">
    <source>
        <dbReference type="Proteomes" id="UP000887575"/>
    </source>
</evidence>
<evidence type="ECO:0000256" key="6">
    <source>
        <dbReference type="SAM" id="SignalP"/>
    </source>
</evidence>
<evidence type="ECO:0000256" key="4">
    <source>
        <dbReference type="SAM" id="MobiDB-lite"/>
    </source>
</evidence>
<dbReference type="InterPro" id="IPR038178">
    <property type="entry name" value="Kringle_sf"/>
</dbReference>
<feature type="signal peptide" evidence="6">
    <location>
        <begin position="1"/>
        <end position="19"/>
    </location>
</feature>
<keyword evidence="8" id="KW-1185">Reference proteome</keyword>
<dbReference type="AlphaFoldDB" id="A0AAF3FMD7"/>
<accession>A0AAF3FMD7</accession>
<sequence>MYFYRLVVIFLLLCSLSKCIRLRKIEKTAKCTEDIRYFSQNNLFAAECITLSAVKRGYRYFGYKNTTVDGRACVPWNRVWHYFALNEITDYPRIHERQTHSYCRQAAEYDAHPDVFTFSFDGSLMPYCYAYKKDQTTLEPVLCFNLCNKACVKGDPPVVQKIVQVVDPPEPNYNEEILDNLAHYFKAYNWGSDEAIHLYYDELQSTIKHSEAFHKGRTGAFLGALVFMLIISFYFLVVCTLKRRARNSREKKDAEKANTGKTATQNAITKATSTTSQKK</sequence>
<keyword evidence="5" id="KW-0812">Transmembrane</keyword>
<feature type="chain" id="PRO_5042122230" description="Kringle domain-containing protein" evidence="6">
    <location>
        <begin position="20"/>
        <end position="279"/>
    </location>
</feature>
<keyword evidence="5" id="KW-0472">Membrane</keyword>
<evidence type="ECO:0000256" key="2">
    <source>
        <dbReference type="ARBA" id="ARBA00023157"/>
    </source>
</evidence>
<evidence type="ECO:0000313" key="9">
    <source>
        <dbReference type="WBParaSite" id="MBELARI_LOCUS8320"/>
    </source>
</evidence>
<dbReference type="PROSITE" id="PS50070">
    <property type="entry name" value="KRINGLE_2"/>
    <property type="match status" value="1"/>
</dbReference>
<proteinExistence type="predicted"/>
<feature type="transmembrane region" description="Helical" evidence="5">
    <location>
        <begin position="220"/>
        <end position="241"/>
    </location>
</feature>
<keyword evidence="6" id="KW-0732">Signal</keyword>
<dbReference type="Proteomes" id="UP000887575">
    <property type="component" value="Unassembled WGS sequence"/>
</dbReference>
<reference evidence="9" key="1">
    <citation type="submission" date="2024-02" db="UniProtKB">
        <authorList>
            <consortium name="WormBaseParasite"/>
        </authorList>
    </citation>
    <scope>IDENTIFICATION</scope>
</reference>
<feature type="region of interest" description="Disordered" evidence="4">
    <location>
        <begin position="248"/>
        <end position="279"/>
    </location>
</feature>
<evidence type="ECO:0000256" key="5">
    <source>
        <dbReference type="SAM" id="Phobius"/>
    </source>
</evidence>
<protein>
    <recommendedName>
        <fullName evidence="7">Kringle domain-containing protein</fullName>
    </recommendedName>
</protein>
<dbReference type="InterPro" id="IPR013806">
    <property type="entry name" value="Kringle-like"/>
</dbReference>
<dbReference type="Pfam" id="PF25866">
    <property type="entry name" value="Kringle_2"/>
    <property type="match status" value="1"/>
</dbReference>
<dbReference type="InterPro" id="IPR000001">
    <property type="entry name" value="Kringle"/>
</dbReference>
<feature type="compositionally biased region" description="Basic and acidic residues" evidence="4">
    <location>
        <begin position="248"/>
        <end position="258"/>
    </location>
</feature>
<evidence type="ECO:0000256" key="1">
    <source>
        <dbReference type="ARBA" id="ARBA00022572"/>
    </source>
</evidence>
<keyword evidence="2" id="KW-1015">Disulfide bond</keyword>
<name>A0AAF3FMD7_9BILA</name>
<dbReference type="Gene3D" id="2.40.20.10">
    <property type="entry name" value="Plasminogen Kringle 4"/>
    <property type="match status" value="1"/>
</dbReference>
<evidence type="ECO:0000256" key="3">
    <source>
        <dbReference type="PROSITE-ProRule" id="PRU00121"/>
    </source>
</evidence>